<dbReference type="AlphaFoldDB" id="A0AAJ3YV54"/>
<dbReference type="Proteomes" id="UP000288675">
    <property type="component" value="Chromosome"/>
</dbReference>
<accession>A0AAJ3YV54</accession>
<organism evidence="1 2">
    <name type="scientific">Bacillus glycinifermentans</name>
    <dbReference type="NCBI Taxonomy" id="1664069"/>
    <lineage>
        <taxon>Bacteria</taxon>
        <taxon>Bacillati</taxon>
        <taxon>Bacillota</taxon>
        <taxon>Bacilli</taxon>
        <taxon>Bacillales</taxon>
        <taxon>Bacillaceae</taxon>
        <taxon>Bacillus</taxon>
    </lineage>
</organism>
<dbReference type="EMBL" id="CP035232">
    <property type="protein sequence ID" value="QAT63827.1"/>
    <property type="molecule type" value="Genomic_DNA"/>
</dbReference>
<evidence type="ECO:0000313" key="2">
    <source>
        <dbReference type="Proteomes" id="UP000288675"/>
    </source>
</evidence>
<dbReference type="InterPro" id="IPR025444">
    <property type="entry name" value="Monooxy_af470"/>
</dbReference>
<protein>
    <submittedName>
        <fullName evidence="1">DUF4188 domain-containing protein</fullName>
    </submittedName>
</protein>
<reference evidence="1 2" key="1">
    <citation type="submission" date="2019-01" db="EMBL/GenBank/DDBJ databases">
        <title>Genome sequence of Bacillus glycinifermentans SRCM103574.</title>
        <authorList>
            <person name="Kong H.-J."/>
            <person name="Jeong S.-Y."/>
            <person name="Jeong D.-Y."/>
        </authorList>
    </citation>
    <scope>NUCLEOTIDE SEQUENCE [LARGE SCALE GENOMIC DNA]</scope>
    <source>
        <strain evidence="1 2">SRCM103574</strain>
    </source>
</reference>
<name>A0AAJ3YV54_9BACI</name>
<dbReference type="Pfam" id="PF13826">
    <property type="entry name" value="Monooxy_af470-like"/>
    <property type="match status" value="1"/>
</dbReference>
<gene>
    <name evidence="1" type="ORF">EQZ20_01920</name>
</gene>
<sequence>MGKTIFTKPMTADPDDEVVVFVIGMRINKWHAVHKWWPVFTAMSPMIRELYKNKDSGFLSMETSINFRTIFLIQYWRSFEALTIYAKEEKHMTAWRNYYQKSAASGAVGIYHETYTVPKGRYETFYHNMPLFGLAKAYGHTPVTRRFSFKKLLLRCRRQTPNRLHHELRRLNKRPYAASLKTGIEDSRLQPGR</sequence>
<proteinExistence type="predicted"/>
<evidence type="ECO:0000313" key="1">
    <source>
        <dbReference type="EMBL" id="QAT63827.1"/>
    </source>
</evidence>